<comment type="caution">
    <text evidence="9">The sequence shown here is derived from an EMBL/GenBank/DDBJ whole genome shotgun (WGS) entry which is preliminary data.</text>
</comment>
<dbReference type="PANTHER" id="PTHR43227">
    <property type="entry name" value="BLL4140 PROTEIN"/>
    <property type="match status" value="1"/>
</dbReference>
<keyword evidence="6 7" id="KW-0472">Membrane</keyword>
<feature type="transmembrane region" description="Helical" evidence="7">
    <location>
        <begin position="92"/>
        <end position="114"/>
    </location>
</feature>
<evidence type="ECO:0000256" key="6">
    <source>
        <dbReference type="ARBA" id="ARBA00023136"/>
    </source>
</evidence>
<dbReference type="PANTHER" id="PTHR43227:SF7">
    <property type="entry name" value="ARABINOOLIGOSACCHARIDES TRANSPORT SYSTEM PERMEASE PROTEIN ARAP"/>
    <property type="match status" value="1"/>
</dbReference>
<keyword evidence="10" id="KW-1185">Reference proteome</keyword>
<keyword evidence="2 7" id="KW-0813">Transport</keyword>
<organism evidence="9 10">
    <name type="scientific">Paenibacillus chungangensis</name>
    <dbReference type="NCBI Taxonomy" id="696535"/>
    <lineage>
        <taxon>Bacteria</taxon>
        <taxon>Bacillati</taxon>
        <taxon>Bacillota</taxon>
        <taxon>Bacilli</taxon>
        <taxon>Bacillales</taxon>
        <taxon>Paenibacillaceae</taxon>
        <taxon>Paenibacillus</taxon>
    </lineage>
</organism>
<evidence type="ECO:0000256" key="7">
    <source>
        <dbReference type="RuleBase" id="RU363032"/>
    </source>
</evidence>
<accession>A0ABW3HR17</accession>
<dbReference type="InterPro" id="IPR050809">
    <property type="entry name" value="UgpAE/MalFG_permease"/>
</dbReference>
<keyword evidence="4 7" id="KW-0812">Transmembrane</keyword>
<evidence type="ECO:0000256" key="5">
    <source>
        <dbReference type="ARBA" id="ARBA00022989"/>
    </source>
</evidence>
<feature type="transmembrane region" description="Helical" evidence="7">
    <location>
        <begin position="287"/>
        <end position="310"/>
    </location>
</feature>
<dbReference type="RefSeq" id="WP_377564297.1">
    <property type="nucleotide sequence ID" value="NZ_JBHTJZ010000012.1"/>
</dbReference>
<name>A0ABW3HR17_9BACL</name>
<proteinExistence type="inferred from homology"/>
<sequence length="316" mass="35905">MANPIGWTTAGPAPRTGTFRRRKGSRIAWAYVFILPQLLFLILFTLYPIIMSYVYSFYDWNGIGPLDDFVNFDNYSRAIGDERFWNAFKNSFIYTGGVTLLLMPSSLLLAIWLNNSMLKGRVIYRTLYFLPVVTTTAIIGIIMRSIFGNQHAFFNELLISLRMLQEPYSWLGKPTSAMIIVIVIGSWKFFGMMMVYWLAGLQSLPKDIYEAASIDGCDAVKTFRYMTLPLIMPIAAVVLLLCVTNSLHVFDLVKTLTEGGPYYSTDMMDLYIYRQVFDISGFPQYGYASAAGIIFGLSVFGITLVLSWFVKQARTR</sequence>
<dbReference type="Gene3D" id="1.10.3720.10">
    <property type="entry name" value="MetI-like"/>
    <property type="match status" value="1"/>
</dbReference>
<comment type="subcellular location">
    <subcellularLocation>
        <location evidence="1 7">Cell membrane</location>
        <topology evidence="1 7">Multi-pass membrane protein</topology>
    </subcellularLocation>
</comment>
<evidence type="ECO:0000256" key="2">
    <source>
        <dbReference type="ARBA" id="ARBA00022448"/>
    </source>
</evidence>
<evidence type="ECO:0000256" key="3">
    <source>
        <dbReference type="ARBA" id="ARBA00022475"/>
    </source>
</evidence>
<feature type="transmembrane region" description="Helical" evidence="7">
    <location>
        <begin position="230"/>
        <end position="250"/>
    </location>
</feature>
<evidence type="ECO:0000259" key="8">
    <source>
        <dbReference type="PROSITE" id="PS50928"/>
    </source>
</evidence>
<protein>
    <submittedName>
        <fullName evidence="9">Carbohydrate ABC transporter permease</fullName>
    </submittedName>
</protein>
<feature type="transmembrane region" description="Helical" evidence="7">
    <location>
        <begin position="177"/>
        <end position="199"/>
    </location>
</feature>
<gene>
    <name evidence="9" type="ORF">ACFQ2I_11300</name>
</gene>
<dbReference type="PROSITE" id="PS50928">
    <property type="entry name" value="ABC_TM1"/>
    <property type="match status" value="1"/>
</dbReference>
<dbReference type="EMBL" id="JBHTJZ010000012">
    <property type="protein sequence ID" value="MFD0959980.1"/>
    <property type="molecule type" value="Genomic_DNA"/>
</dbReference>
<feature type="domain" description="ABC transmembrane type-1" evidence="8">
    <location>
        <begin position="88"/>
        <end position="306"/>
    </location>
</feature>
<dbReference type="SUPFAM" id="SSF160964">
    <property type="entry name" value="MalF N-terminal region-like"/>
    <property type="match status" value="1"/>
</dbReference>
<evidence type="ECO:0000313" key="10">
    <source>
        <dbReference type="Proteomes" id="UP001596989"/>
    </source>
</evidence>
<reference evidence="10" key="1">
    <citation type="journal article" date="2019" name="Int. J. Syst. Evol. Microbiol.">
        <title>The Global Catalogue of Microorganisms (GCM) 10K type strain sequencing project: providing services to taxonomists for standard genome sequencing and annotation.</title>
        <authorList>
            <consortium name="The Broad Institute Genomics Platform"/>
            <consortium name="The Broad Institute Genome Sequencing Center for Infectious Disease"/>
            <person name="Wu L."/>
            <person name="Ma J."/>
        </authorList>
    </citation>
    <scope>NUCLEOTIDE SEQUENCE [LARGE SCALE GENOMIC DNA]</scope>
    <source>
        <strain evidence="10">CCUG 59129</strain>
    </source>
</reference>
<dbReference type="SUPFAM" id="SSF161098">
    <property type="entry name" value="MetI-like"/>
    <property type="match status" value="1"/>
</dbReference>
<comment type="similarity">
    <text evidence="7">Belongs to the binding-protein-dependent transport system permease family.</text>
</comment>
<dbReference type="Pfam" id="PF00528">
    <property type="entry name" value="BPD_transp_1"/>
    <property type="match status" value="1"/>
</dbReference>
<evidence type="ECO:0000256" key="1">
    <source>
        <dbReference type="ARBA" id="ARBA00004651"/>
    </source>
</evidence>
<dbReference type="InterPro" id="IPR035906">
    <property type="entry name" value="MetI-like_sf"/>
</dbReference>
<feature type="transmembrane region" description="Helical" evidence="7">
    <location>
        <begin position="126"/>
        <end position="147"/>
    </location>
</feature>
<evidence type="ECO:0000256" key="4">
    <source>
        <dbReference type="ARBA" id="ARBA00022692"/>
    </source>
</evidence>
<evidence type="ECO:0000313" key="9">
    <source>
        <dbReference type="EMBL" id="MFD0959980.1"/>
    </source>
</evidence>
<dbReference type="CDD" id="cd06261">
    <property type="entry name" value="TM_PBP2"/>
    <property type="match status" value="1"/>
</dbReference>
<dbReference type="Proteomes" id="UP001596989">
    <property type="component" value="Unassembled WGS sequence"/>
</dbReference>
<keyword evidence="5 7" id="KW-1133">Transmembrane helix</keyword>
<keyword evidence="3" id="KW-1003">Cell membrane</keyword>
<feature type="transmembrane region" description="Helical" evidence="7">
    <location>
        <begin position="28"/>
        <end position="50"/>
    </location>
</feature>
<dbReference type="InterPro" id="IPR000515">
    <property type="entry name" value="MetI-like"/>
</dbReference>